<accession>Q1IQY2</accession>
<dbReference type="SUPFAM" id="SSF53335">
    <property type="entry name" value="S-adenosyl-L-methionine-dependent methyltransferases"/>
    <property type="match status" value="1"/>
</dbReference>
<keyword evidence="2" id="KW-1185">Reference proteome</keyword>
<gene>
    <name evidence="1" type="ordered locus">Acid345_1717</name>
</gene>
<dbReference type="AlphaFoldDB" id="Q1IQY2"/>
<dbReference type="InterPro" id="IPR029063">
    <property type="entry name" value="SAM-dependent_MTases_sf"/>
</dbReference>
<dbReference type="EnsemblBacteria" id="ABF40718">
    <property type="protein sequence ID" value="ABF40718"/>
    <property type="gene ID" value="Acid345_1717"/>
</dbReference>
<dbReference type="KEGG" id="aba:Acid345_1717"/>
<protein>
    <recommendedName>
        <fullName evidence="3">Methyltransferase type 11 domain-containing protein</fullName>
    </recommendedName>
</protein>
<dbReference type="Gene3D" id="3.40.50.150">
    <property type="entry name" value="Vaccinia Virus protein VP39"/>
    <property type="match status" value="1"/>
</dbReference>
<dbReference type="EMBL" id="CP000360">
    <property type="protein sequence ID" value="ABF40718.1"/>
    <property type="molecule type" value="Genomic_DNA"/>
</dbReference>
<sequence length="184" mass="21380">MKTIGREENIWVLDLGPTSPSNIKIITERGHRIYNEDVLKEANGAELKTKSIDPCKEGQTVVDVTRYLAENLKHDREKFDAVMAWDIPDYLPEEVVKPTIERIHTIMKPGGMLLAFFHTKDAGPDAPYFRYHIADAQTLELQKGPQFRLQRVFNNRHIENLFRDYASIKFFLGRDNIREVLVIR</sequence>
<dbReference type="STRING" id="204669.Acid345_1717"/>
<dbReference type="eggNOG" id="COG0500">
    <property type="taxonomic scope" value="Bacteria"/>
</dbReference>
<proteinExistence type="predicted"/>
<evidence type="ECO:0000313" key="2">
    <source>
        <dbReference type="Proteomes" id="UP000002432"/>
    </source>
</evidence>
<dbReference type="Proteomes" id="UP000002432">
    <property type="component" value="Chromosome"/>
</dbReference>
<name>Q1IQY2_KORVE</name>
<evidence type="ECO:0008006" key="3">
    <source>
        <dbReference type="Google" id="ProtNLM"/>
    </source>
</evidence>
<evidence type="ECO:0000313" key="1">
    <source>
        <dbReference type="EMBL" id="ABF40718.1"/>
    </source>
</evidence>
<dbReference type="HOGENOM" id="CLU_1314866_0_0_0"/>
<organism evidence="1 2">
    <name type="scientific">Koribacter versatilis (strain Ellin345)</name>
    <dbReference type="NCBI Taxonomy" id="204669"/>
    <lineage>
        <taxon>Bacteria</taxon>
        <taxon>Pseudomonadati</taxon>
        <taxon>Acidobacteriota</taxon>
        <taxon>Terriglobia</taxon>
        <taxon>Terriglobales</taxon>
        <taxon>Candidatus Korobacteraceae</taxon>
        <taxon>Candidatus Korobacter</taxon>
    </lineage>
</organism>
<reference evidence="1 2" key="1">
    <citation type="journal article" date="2009" name="Appl. Environ. Microbiol.">
        <title>Three genomes from the phylum Acidobacteria provide insight into the lifestyles of these microorganisms in soils.</title>
        <authorList>
            <person name="Ward N.L."/>
            <person name="Challacombe J.F."/>
            <person name="Janssen P.H."/>
            <person name="Henrissat B."/>
            <person name="Coutinho P.M."/>
            <person name="Wu M."/>
            <person name="Xie G."/>
            <person name="Haft D.H."/>
            <person name="Sait M."/>
            <person name="Badger J."/>
            <person name="Barabote R.D."/>
            <person name="Bradley B."/>
            <person name="Brettin T.S."/>
            <person name="Brinkac L.M."/>
            <person name="Bruce D."/>
            <person name="Creasy T."/>
            <person name="Daugherty S.C."/>
            <person name="Davidsen T.M."/>
            <person name="DeBoy R.T."/>
            <person name="Detter J.C."/>
            <person name="Dodson R.J."/>
            <person name="Durkin A.S."/>
            <person name="Ganapathy A."/>
            <person name="Gwinn-Giglio M."/>
            <person name="Han C.S."/>
            <person name="Khouri H."/>
            <person name="Kiss H."/>
            <person name="Kothari S.P."/>
            <person name="Madupu R."/>
            <person name="Nelson K.E."/>
            <person name="Nelson W.C."/>
            <person name="Paulsen I."/>
            <person name="Penn K."/>
            <person name="Ren Q."/>
            <person name="Rosovitz M.J."/>
            <person name="Selengut J.D."/>
            <person name="Shrivastava S."/>
            <person name="Sullivan S.A."/>
            <person name="Tapia R."/>
            <person name="Thompson L.S."/>
            <person name="Watkins K.L."/>
            <person name="Yang Q."/>
            <person name="Yu C."/>
            <person name="Zafar N."/>
            <person name="Zhou L."/>
            <person name="Kuske C.R."/>
        </authorList>
    </citation>
    <scope>NUCLEOTIDE SEQUENCE [LARGE SCALE GENOMIC DNA]</scope>
    <source>
        <strain evidence="1 2">Ellin345</strain>
    </source>
</reference>